<keyword evidence="3" id="KW-1185">Reference proteome</keyword>
<proteinExistence type="predicted"/>
<gene>
    <name evidence="2" type="ORF">Gasu_55520</name>
</gene>
<feature type="region of interest" description="Disordered" evidence="1">
    <location>
        <begin position="150"/>
        <end position="232"/>
    </location>
</feature>
<dbReference type="AlphaFoldDB" id="M2XAH8"/>
<organism evidence="2 3">
    <name type="scientific">Galdieria sulphuraria</name>
    <name type="common">Red alga</name>
    <dbReference type="NCBI Taxonomy" id="130081"/>
    <lineage>
        <taxon>Eukaryota</taxon>
        <taxon>Rhodophyta</taxon>
        <taxon>Bangiophyceae</taxon>
        <taxon>Galdieriales</taxon>
        <taxon>Galdieriaceae</taxon>
        <taxon>Galdieria</taxon>
    </lineage>
</organism>
<evidence type="ECO:0000256" key="1">
    <source>
        <dbReference type="SAM" id="MobiDB-lite"/>
    </source>
</evidence>
<dbReference type="KEGG" id="gsl:Gasu_55520"/>
<feature type="compositionally biased region" description="Basic and acidic residues" evidence="1">
    <location>
        <begin position="154"/>
        <end position="173"/>
    </location>
</feature>
<dbReference type="RefSeq" id="XP_005703387.1">
    <property type="nucleotide sequence ID" value="XM_005703330.1"/>
</dbReference>
<reference evidence="3" key="1">
    <citation type="journal article" date="2013" name="Science">
        <title>Gene transfer from bacteria and archaea facilitated evolution of an extremophilic eukaryote.</title>
        <authorList>
            <person name="Schonknecht G."/>
            <person name="Chen W.H."/>
            <person name="Ternes C.M."/>
            <person name="Barbier G.G."/>
            <person name="Shrestha R.P."/>
            <person name="Stanke M."/>
            <person name="Brautigam A."/>
            <person name="Baker B.J."/>
            <person name="Banfield J.F."/>
            <person name="Garavito R.M."/>
            <person name="Carr K."/>
            <person name="Wilkerson C."/>
            <person name="Rensing S.A."/>
            <person name="Gagneul D."/>
            <person name="Dickenson N.E."/>
            <person name="Oesterhelt C."/>
            <person name="Lercher M.J."/>
            <person name="Weber A.P."/>
        </authorList>
    </citation>
    <scope>NUCLEOTIDE SEQUENCE [LARGE SCALE GENOMIC DNA]</scope>
    <source>
        <strain evidence="3">074W</strain>
    </source>
</reference>
<dbReference type="GeneID" id="17085816"/>
<dbReference type="EMBL" id="KB454541">
    <property type="protein sequence ID" value="EME26867.1"/>
    <property type="molecule type" value="Genomic_DNA"/>
</dbReference>
<feature type="compositionally biased region" description="Basic and acidic residues" evidence="1">
    <location>
        <begin position="201"/>
        <end position="211"/>
    </location>
</feature>
<dbReference type="Gramene" id="EME26867">
    <property type="protein sequence ID" value="EME26867"/>
    <property type="gene ID" value="Gasu_55520"/>
</dbReference>
<sequence length="629" mass="73155">MELYTVDIVELYRLRALDSRQYLIEKLNLDEAKATWLLSILKDPEKWKNWFLNFTNDVKLSASLRKELALLVVESCTTLPLGFQQAIQTQMDAVRSEFACVGNLLEFVVGNFYWEDCFQENIRVRGMQERKNYTEYRLLDQLSDKVTLRKRQRSKTEDLNEAESLKRGRESRRVKSTIYGKDSNKEGTSSKKTSSESTIAHSDHLVNHVEKSSSNFISDDKTTSDRYSNDTEDSYQLKASYRRDPFRMAEFIKKTKCFSCCQSSTFSFLKESNQPGSSSLDTERNVATIEEPDDGMSWQPEQFDVFSCVPDVPLIYSKVGMNQCGQLCLDENSSLWNTSSEVMKNCRRLMNVYQMKETFENYSNGNDSDTLDELISSPILSNTELLDSKDEGYVPREGYSLHQVITQEVEAEKYPPQYEWQLVRSFMCSIFMQIGFTHCSQHAMDLMTDMLLEKFQKLGRLLCGMRDYDGSFCKDQEITCPKQVVWYMNNILEEDPLKHLLHCLYRCGFVFRVQDLLYYYSVDLPYLSNTILQVEKEWKKRFEHLKKYSEEPNSYITKVKSNSFCEYDVSESDENSAFGEDGQLVEPFRCFGYIGNNSYLDILKLHSLQGYLQVPPKIIFASQSTNSLE</sequence>
<protein>
    <submittedName>
        <fullName evidence="2">Uncharacterized protein</fullName>
    </submittedName>
</protein>
<accession>M2XAH8</accession>
<dbReference type="OrthoDB" id="10384912at2759"/>
<evidence type="ECO:0000313" key="3">
    <source>
        <dbReference type="Proteomes" id="UP000030680"/>
    </source>
</evidence>
<dbReference type="Proteomes" id="UP000030680">
    <property type="component" value="Unassembled WGS sequence"/>
</dbReference>
<feature type="compositionally biased region" description="Basic and acidic residues" evidence="1">
    <location>
        <begin position="218"/>
        <end position="229"/>
    </location>
</feature>
<evidence type="ECO:0000313" key="2">
    <source>
        <dbReference type="EMBL" id="EME26867.1"/>
    </source>
</evidence>
<name>M2XAH8_GALSU</name>